<feature type="domain" description="ACT" evidence="34">
    <location>
        <begin position="423"/>
        <end position="498"/>
    </location>
</feature>
<keyword evidence="20" id="KW-0521">NADP</keyword>
<dbReference type="SUPFAM" id="SSF55347">
    <property type="entry name" value="Glyceraldehyde-3-phosphate dehydrogenase-like, C-terminal domain"/>
    <property type="match status" value="1"/>
</dbReference>
<evidence type="ECO:0000256" key="5">
    <source>
        <dbReference type="ARBA" id="ARBA00005056"/>
    </source>
</evidence>
<keyword evidence="12" id="KW-0934">Plastid</keyword>
<dbReference type="InterPro" id="IPR001342">
    <property type="entry name" value="HDH_cat"/>
</dbReference>
<comment type="catalytic activity">
    <reaction evidence="31">
        <text>L-homoserine + NAD(+) = L-aspartate 4-semialdehyde + NADH + H(+)</text>
        <dbReference type="Rhea" id="RHEA:15757"/>
        <dbReference type="ChEBI" id="CHEBI:15378"/>
        <dbReference type="ChEBI" id="CHEBI:57476"/>
        <dbReference type="ChEBI" id="CHEBI:57540"/>
        <dbReference type="ChEBI" id="CHEBI:57945"/>
        <dbReference type="ChEBI" id="CHEBI:537519"/>
        <dbReference type="EC" id="1.1.1.3"/>
    </reaction>
    <physiologicalReaction direction="right-to-left" evidence="31">
        <dbReference type="Rhea" id="RHEA:15759"/>
    </physiologicalReaction>
</comment>
<keyword evidence="16" id="KW-0677">Repeat</keyword>
<dbReference type="InterPro" id="IPR001341">
    <property type="entry name" value="Asp_kinase"/>
</dbReference>
<reference evidence="36" key="1">
    <citation type="submission" date="2025-08" db="UniProtKB">
        <authorList>
            <consortium name="RefSeq"/>
        </authorList>
    </citation>
    <scope>IDENTIFICATION</scope>
</reference>
<evidence type="ECO:0000256" key="27">
    <source>
        <dbReference type="ARBA" id="ARBA00023268"/>
    </source>
</evidence>
<dbReference type="Pfam" id="PF00696">
    <property type="entry name" value="AA_kinase"/>
    <property type="match status" value="1"/>
</dbReference>
<protein>
    <submittedName>
        <fullName evidence="36">Bifunctional aspartokinase/homoserine dehydrogenase 1, chloroplastic</fullName>
    </submittedName>
</protein>
<dbReference type="Pfam" id="PF03447">
    <property type="entry name" value="NAD_binding_3"/>
    <property type="match status" value="1"/>
</dbReference>
<evidence type="ECO:0000256" key="23">
    <source>
        <dbReference type="ARBA" id="ARBA00023027"/>
    </source>
</evidence>
<dbReference type="InterPro" id="IPR054352">
    <property type="entry name" value="ACT_Aspartokinase"/>
</dbReference>
<dbReference type="FunCoup" id="A0A6I9QR65">
    <property type="interactions" value="516"/>
</dbReference>
<dbReference type="InterPro" id="IPR002912">
    <property type="entry name" value="ACT_dom"/>
</dbReference>
<dbReference type="CDD" id="cd04922">
    <property type="entry name" value="ACT_AKi-HSDH-ThrA_2"/>
    <property type="match status" value="1"/>
</dbReference>
<dbReference type="GO" id="GO:0009086">
    <property type="term" value="P:methionine biosynthetic process"/>
    <property type="evidence" value="ECO:0007669"/>
    <property type="project" value="UniProtKB-KW"/>
</dbReference>
<name>A0A6I9QR65_ELAGV</name>
<keyword evidence="26" id="KW-0486">Methionine biosynthesis</keyword>
<keyword evidence="35" id="KW-1185">Reference proteome</keyword>
<dbReference type="Pfam" id="PF00742">
    <property type="entry name" value="Homoserine_dh"/>
    <property type="match status" value="1"/>
</dbReference>
<comment type="pathway">
    <text evidence="6">Amino-acid biosynthesis; L-methionine biosynthesis via de novo pathway; L-homoserine from L-aspartate: step 3/3.</text>
</comment>
<dbReference type="InterPro" id="IPR036291">
    <property type="entry name" value="NAD(P)-bd_dom_sf"/>
</dbReference>
<dbReference type="FunFam" id="3.30.2130.10:FF:000001">
    <property type="entry name" value="Bifunctional aspartokinase/homoserine dehydrogenase"/>
    <property type="match status" value="1"/>
</dbReference>
<dbReference type="FunFam" id="3.30.70.260:FF:000072">
    <property type="entry name" value="Probable aspartokinase"/>
    <property type="match status" value="1"/>
</dbReference>
<dbReference type="InterPro" id="IPR036393">
    <property type="entry name" value="AceGlu_kinase-like_sf"/>
</dbReference>
<evidence type="ECO:0000256" key="1">
    <source>
        <dbReference type="ARBA" id="ARBA00001920"/>
    </source>
</evidence>
<dbReference type="NCBIfam" id="TIGR00657">
    <property type="entry name" value="asp_kinases"/>
    <property type="match status" value="1"/>
</dbReference>
<evidence type="ECO:0000256" key="10">
    <source>
        <dbReference type="ARBA" id="ARBA00022528"/>
    </source>
</evidence>
<evidence type="ECO:0000256" key="26">
    <source>
        <dbReference type="ARBA" id="ARBA00023167"/>
    </source>
</evidence>
<comment type="subcellular location">
    <subcellularLocation>
        <location evidence="2">Plastid</location>
        <location evidence="2">Chloroplast</location>
    </subcellularLocation>
</comment>
<dbReference type="InterPro" id="IPR045865">
    <property type="entry name" value="ACT-like_dom_sf"/>
</dbReference>
<dbReference type="OrthoDB" id="67851at2759"/>
<keyword evidence="15" id="KW-0479">Metal-binding</keyword>
<evidence type="ECO:0000256" key="19">
    <source>
        <dbReference type="ARBA" id="ARBA00022840"/>
    </source>
</evidence>
<dbReference type="CDD" id="cd04257">
    <property type="entry name" value="AAK_AK-HSDH"/>
    <property type="match status" value="1"/>
</dbReference>
<evidence type="ECO:0000256" key="29">
    <source>
        <dbReference type="ARBA" id="ARBA00048561"/>
    </source>
</evidence>
<dbReference type="InterPro" id="IPR001048">
    <property type="entry name" value="Asp/Glu/Uridylate_kinase"/>
</dbReference>
<evidence type="ECO:0000256" key="12">
    <source>
        <dbReference type="ARBA" id="ARBA00022640"/>
    </source>
</evidence>
<evidence type="ECO:0000256" key="28">
    <source>
        <dbReference type="ARBA" id="ARBA00044938"/>
    </source>
</evidence>
<evidence type="ECO:0000256" key="24">
    <source>
        <dbReference type="ARBA" id="ARBA00023053"/>
    </source>
</evidence>
<evidence type="ECO:0000256" key="3">
    <source>
        <dbReference type="ARBA" id="ARBA00004766"/>
    </source>
</evidence>
<dbReference type="InParanoid" id="A0A6I9QR65"/>
<keyword evidence="25" id="KW-0457">Lysine biosynthesis</keyword>
<dbReference type="GO" id="GO:0004412">
    <property type="term" value="F:homoserine dehydrogenase activity"/>
    <property type="evidence" value="ECO:0007669"/>
    <property type="project" value="UniProtKB-EC"/>
</dbReference>
<keyword evidence="19" id="KW-0067">ATP-binding</keyword>
<keyword evidence="11" id="KW-0028">Amino-acid biosynthesis</keyword>
<keyword evidence="13" id="KW-0808">Transferase</keyword>
<keyword evidence="27" id="KW-0511">Multifunctional enzyme</keyword>
<dbReference type="PROSITE" id="PS51671">
    <property type="entry name" value="ACT"/>
    <property type="match status" value="2"/>
</dbReference>
<evidence type="ECO:0000256" key="18">
    <source>
        <dbReference type="ARBA" id="ARBA00022777"/>
    </source>
</evidence>
<dbReference type="NCBIfam" id="NF007003">
    <property type="entry name" value="PRK09466.1"/>
    <property type="match status" value="1"/>
</dbReference>
<comment type="similarity">
    <text evidence="8">In the C-terminal section; belongs to the homoserine dehydrogenase family.</text>
</comment>
<dbReference type="GO" id="GO:0009088">
    <property type="term" value="P:threonine biosynthetic process"/>
    <property type="evidence" value="ECO:0007669"/>
    <property type="project" value="UniProtKB-UniPathway"/>
</dbReference>
<dbReference type="SUPFAM" id="SSF53633">
    <property type="entry name" value="Carbamate kinase-like"/>
    <property type="match status" value="1"/>
</dbReference>
<keyword evidence="22" id="KW-0560">Oxidoreductase</keyword>
<comment type="catalytic activity">
    <reaction evidence="29">
        <text>L-aspartate + ATP = 4-phospho-L-aspartate + ADP</text>
        <dbReference type="Rhea" id="RHEA:23776"/>
        <dbReference type="ChEBI" id="CHEBI:29991"/>
        <dbReference type="ChEBI" id="CHEBI:30616"/>
        <dbReference type="ChEBI" id="CHEBI:57535"/>
        <dbReference type="ChEBI" id="CHEBI:456216"/>
        <dbReference type="EC" id="2.7.2.4"/>
    </reaction>
    <physiologicalReaction direction="left-to-right" evidence="29">
        <dbReference type="Rhea" id="RHEA:23777"/>
    </physiologicalReaction>
</comment>
<keyword evidence="17" id="KW-0547">Nucleotide-binding</keyword>
<proteinExistence type="inferred from homology"/>
<dbReference type="FunFam" id="3.40.50.720:FF:000083">
    <property type="entry name" value="Bifunctional aspartokinase/homoserine dehydrogenase"/>
    <property type="match status" value="1"/>
</dbReference>
<keyword evidence="14" id="KW-0791">Threonine biosynthesis</keyword>
<dbReference type="InterPro" id="IPR011147">
    <property type="entry name" value="Bifunc_Aspkin/hSer_DH"/>
</dbReference>
<dbReference type="GO" id="GO:0046872">
    <property type="term" value="F:metal ion binding"/>
    <property type="evidence" value="ECO:0007669"/>
    <property type="project" value="UniProtKB-KW"/>
</dbReference>
<dbReference type="InterPro" id="IPR018042">
    <property type="entry name" value="Aspartate_kinase_CS"/>
</dbReference>
<dbReference type="FunFam" id="3.30.360.10:FF:000006">
    <property type="entry name" value="Bifunctional aspartokinase/homoserine dehydrogenase"/>
    <property type="match status" value="1"/>
</dbReference>
<evidence type="ECO:0000256" key="33">
    <source>
        <dbReference type="SAM" id="MobiDB-lite"/>
    </source>
</evidence>
<evidence type="ECO:0000256" key="13">
    <source>
        <dbReference type="ARBA" id="ARBA00022679"/>
    </source>
</evidence>
<evidence type="ECO:0000256" key="32">
    <source>
        <dbReference type="ARBA" id="ARBA00063567"/>
    </source>
</evidence>
<keyword evidence="23" id="KW-0520">NAD</keyword>
<dbReference type="PANTHER" id="PTHR43070">
    <property type="match status" value="1"/>
</dbReference>
<comment type="cofactor">
    <cofactor evidence="1">
        <name>a metal cation</name>
        <dbReference type="ChEBI" id="CHEBI:25213"/>
    </cofactor>
</comment>
<dbReference type="KEGG" id="egu:105039512"/>
<evidence type="ECO:0000256" key="17">
    <source>
        <dbReference type="ARBA" id="ARBA00022741"/>
    </source>
</evidence>
<keyword evidence="18" id="KW-0418">Kinase</keyword>
<dbReference type="SUPFAM" id="SSF55021">
    <property type="entry name" value="ACT-like"/>
    <property type="match status" value="2"/>
</dbReference>
<keyword evidence="10" id="KW-0150">Chloroplast</keyword>
<dbReference type="UniPathway" id="UPA00050">
    <property type="reaction ID" value="UER00063"/>
</dbReference>
<dbReference type="RefSeq" id="XP_010913984.1">
    <property type="nucleotide sequence ID" value="XM_010915682.3"/>
</dbReference>
<evidence type="ECO:0000256" key="21">
    <source>
        <dbReference type="ARBA" id="ARBA00022946"/>
    </source>
</evidence>
<evidence type="ECO:0000256" key="9">
    <source>
        <dbReference type="ARBA" id="ARBA00010046"/>
    </source>
</evidence>
<evidence type="ECO:0000256" key="15">
    <source>
        <dbReference type="ARBA" id="ARBA00022723"/>
    </source>
</evidence>
<dbReference type="PROSITE" id="PS01042">
    <property type="entry name" value="HOMOSER_DHGENASE"/>
    <property type="match status" value="1"/>
</dbReference>
<dbReference type="NCBIfam" id="NF006959">
    <property type="entry name" value="PRK09436.1"/>
    <property type="match status" value="1"/>
</dbReference>
<evidence type="ECO:0000256" key="4">
    <source>
        <dbReference type="ARBA" id="ARBA00004986"/>
    </source>
</evidence>
<dbReference type="InterPro" id="IPR041743">
    <property type="entry name" value="AK-HSDH_N"/>
</dbReference>
<dbReference type="GeneID" id="105039512"/>
<comment type="pathway">
    <text evidence="3">Amino-acid biosynthesis; L-lysine biosynthesis via DAP pathway; (S)-tetrahydrodipicolinate from L-aspartate: step 1/4.</text>
</comment>
<comment type="function">
    <text evidence="28">Bifunctional aspartate kinase and homoserine dehydrogenase that catalyzes the first and the third steps toward the synthesis of lysine, methionine and threonine from aspartate.</text>
</comment>
<dbReference type="SUPFAM" id="SSF51735">
    <property type="entry name" value="NAD(P)-binding Rossmann-fold domains"/>
    <property type="match status" value="1"/>
</dbReference>
<evidence type="ECO:0000256" key="14">
    <source>
        <dbReference type="ARBA" id="ARBA00022697"/>
    </source>
</evidence>
<evidence type="ECO:0000256" key="7">
    <source>
        <dbReference type="ARBA" id="ARBA00005139"/>
    </source>
</evidence>
<evidence type="ECO:0000256" key="11">
    <source>
        <dbReference type="ARBA" id="ARBA00022605"/>
    </source>
</evidence>
<comment type="subunit">
    <text evidence="32">Homo- or heterodimer.</text>
</comment>
<feature type="region of interest" description="Disordered" evidence="33">
    <location>
        <begin position="1"/>
        <end position="27"/>
    </location>
</feature>
<evidence type="ECO:0000256" key="20">
    <source>
        <dbReference type="ARBA" id="ARBA00022857"/>
    </source>
</evidence>
<dbReference type="PANTHER" id="PTHR43070:SF5">
    <property type="entry name" value="HOMOSERINE DEHYDROGENASE"/>
    <property type="match status" value="1"/>
</dbReference>
<dbReference type="GO" id="GO:0050661">
    <property type="term" value="F:NADP binding"/>
    <property type="evidence" value="ECO:0007669"/>
    <property type="project" value="InterPro"/>
</dbReference>
<evidence type="ECO:0000256" key="16">
    <source>
        <dbReference type="ARBA" id="ARBA00022737"/>
    </source>
</evidence>
<evidence type="ECO:0000256" key="25">
    <source>
        <dbReference type="ARBA" id="ARBA00023154"/>
    </source>
</evidence>
<dbReference type="Gene3D" id="3.40.50.720">
    <property type="entry name" value="NAD(P)-binding Rossmann-like Domain"/>
    <property type="match status" value="1"/>
</dbReference>
<organism evidence="35 36">
    <name type="scientific">Elaeis guineensis var. tenera</name>
    <name type="common">Oil palm</name>
    <dbReference type="NCBI Taxonomy" id="51953"/>
    <lineage>
        <taxon>Eukaryota</taxon>
        <taxon>Viridiplantae</taxon>
        <taxon>Streptophyta</taxon>
        <taxon>Embryophyta</taxon>
        <taxon>Tracheophyta</taxon>
        <taxon>Spermatophyta</taxon>
        <taxon>Magnoliopsida</taxon>
        <taxon>Liliopsida</taxon>
        <taxon>Arecaceae</taxon>
        <taxon>Arecoideae</taxon>
        <taxon>Cocoseae</taxon>
        <taxon>Elaeidinae</taxon>
        <taxon>Elaeis</taxon>
    </lineage>
</organism>
<evidence type="ECO:0000256" key="22">
    <source>
        <dbReference type="ARBA" id="ARBA00023002"/>
    </source>
</evidence>
<gene>
    <name evidence="36" type="primary">LOC105039512</name>
</gene>
<dbReference type="GO" id="GO:0009089">
    <property type="term" value="P:lysine biosynthetic process via diaminopimelate"/>
    <property type="evidence" value="ECO:0007669"/>
    <property type="project" value="UniProtKB-UniPathway"/>
</dbReference>
<dbReference type="InterPro" id="IPR005106">
    <property type="entry name" value="Asp/hSer_DH_NAD-bd"/>
</dbReference>
<feature type="domain" description="ACT" evidence="34">
    <location>
        <begin position="504"/>
        <end position="581"/>
    </location>
</feature>
<feature type="compositionally biased region" description="Polar residues" evidence="33">
    <location>
        <begin position="1"/>
        <end position="17"/>
    </location>
</feature>
<dbReference type="FunFam" id="3.40.1160.10:FF:000017">
    <property type="entry name" value="Bifunctional aspartokinase/homoserine dehydrogenase"/>
    <property type="match status" value="1"/>
</dbReference>
<comment type="pathway">
    <text evidence="4">Amino-acid biosynthesis; L-methionine biosynthesis via de novo pathway; L-homoserine from L-aspartate: step 1/3.</text>
</comment>
<evidence type="ECO:0000313" key="36">
    <source>
        <dbReference type="RefSeq" id="XP_010913984.1"/>
    </source>
</evidence>
<dbReference type="GO" id="GO:0004072">
    <property type="term" value="F:aspartate kinase activity"/>
    <property type="evidence" value="ECO:0007669"/>
    <property type="project" value="UniProtKB-EC"/>
</dbReference>
<keyword evidence="24" id="KW-0915">Sodium</keyword>
<dbReference type="InterPro" id="IPR019811">
    <property type="entry name" value="HDH_CS"/>
</dbReference>
<comment type="catalytic activity">
    <reaction evidence="30">
        <text>L-homoserine + NADP(+) = L-aspartate 4-semialdehyde + NADPH + H(+)</text>
        <dbReference type="Rhea" id="RHEA:15761"/>
        <dbReference type="ChEBI" id="CHEBI:15378"/>
        <dbReference type="ChEBI" id="CHEBI:57476"/>
        <dbReference type="ChEBI" id="CHEBI:57783"/>
        <dbReference type="ChEBI" id="CHEBI:58349"/>
        <dbReference type="ChEBI" id="CHEBI:537519"/>
        <dbReference type="EC" id="1.1.1.3"/>
    </reaction>
    <physiologicalReaction direction="right-to-left" evidence="30">
        <dbReference type="Rhea" id="RHEA:15763"/>
    </physiologicalReaction>
</comment>
<dbReference type="PROSITE" id="PS00324">
    <property type="entry name" value="ASPARTOKINASE"/>
    <property type="match status" value="1"/>
</dbReference>
<evidence type="ECO:0000256" key="30">
    <source>
        <dbReference type="ARBA" id="ARBA00048841"/>
    </source>
</evidence>
<accession>A0A6I9QR65</accession>
<comment type="similarity">
    <text evidence="9">In the N-terminal section; belongs to the aspartokinase family.</text>
</comment>
<dbReference type="Gene3D" id="3.30.360.10">
    <property type="entry name" value="Dihydrodipicolinate Reductase, domain 2"/>
    <property type="match status" value="1"/>
</dbReference>
<dbReference type="Pfam" id="PF22468">
    <property type="entry name" value="ACT_9"/>
    <property type="match status" value="2"/>
</dbReference>
<sequence length="927" mass="101256">MRSLAISNPCPSSTLRRSSPLYSDGPSPPPLLPISGALLQGRNGGKTRGWHFGGALRIDCASESIRKDGSNNRIFASIADVSVEQSVENAHFPKGDMWSVHKFGGTCMGTPKRIQNVADIVLNDSSERKLVVVSAMSKVTDMMYDLVYKAQSRDDSYVSAIDNVFEKHMLAAKDLLDGEDLTRFLSQLQIDISNLKAMLRAIYIAGHATESFSDFVVGHGELWSAQMLSYAIKKSGRPCSWMDTRDVLIVNPTGSNQVDPDYLESEKRLEKWFAQCPADTIIATGFIASTPQNIPTTLKRDGSDFSAAILGALVRACQVTIWTDVDGVFSADPRKVGEAVILRTLSYQEAWEMSYFGANVLHPRTIIPVMRHGIPIVIRNIFNLSAPGTMICQQPVNENGDKKSLESVVKAFATIDNLALINVEGTGMAGVPGTASAIFSTVKDVGANVIMISQASSEHSICFAVPENEVKAVSAALQSRFRQALDAGRLSQVEVIPNCSILAAVGQRMASTPGVSATLFDALAKANINVRAIAQGCSEFNITVVLKQEDCVRALRAAHSRFYLSRTTLAVGIIGPGLIGGTLLDQLRDQAANLNEEFNIDLRVMGIIGSRTMVLSDTGIDLTRWRELHKEKSEAADLDKFAQHVHGNHFFPNTVLVDCTADTNVANRYYDWLHKGIHVITPNKKANSGPLDRYLKLRKLQRLSYTHYFYEATVGAGLPIISTLQGLLETGDKILRIEGIFSGTLSYIFNNFKGTRSFSEVVAEAKMAGYTEPDPRDDLSGTDVARKVIILARESGLKLELSDIPVQSLVPEPLRACSSAEEYMQQLPNFDEDMTKERNDAEAAGEVLRYVGVVDMVNEKGMVELRRYKREHPFAQLSGSDNIIAFTTTRYNKQPLIVRGPGAGAEVTAGGIFSDILRLASYLGAPS</sequence>
<evidence type="ECO:0000256" key="6">
    <source>
        <dbReference type="ARBA" id="ARBA00005062"/>
    </source>
</evidence>
<dbReference type="CDD" id="cd04921">
    <property type="entry name" value="ACT_AKi-HSDH-ThrA-like_1"/>
    <property type="match status" value="1"/>
</dbReference>
<dbReference type="UniPathway" id="UPA00051">
    <property type="reaction ID" value="UER00462"/>
</dbReference>
<dbReference type="Gene3D" id="3.30.2130.10">
    <property type="entry name" value="VC0802-like"/>
    <property type="match status" value="1"/>
</dbReference>
<dbReference type="Proteomes" id="UP000504607">
    <property type="component" value="Chromosome 2"/>
</dbReference>
<dbReference type="GO" id="GO:0009507">
    <property type="term" value="C:chloroplast"/>
    <property type="evidence" value="ECO:0007669"/>
    <property type="project" value="UniProtKB-SubCell"/>
</dbReference>
<dbReference type="AlphaFoldDB" id="A0A6I9QR65"/>
<evidence type="ECO:0000256" key="31">
    <source>
        <dbReference type="ARBA" id="ARBA00049031"/>
    </source>
</evidence>
<comment type="pathway">
    <text evidence="5">Amino-acid biosynthesis; L-threonine biosynthesis; L-threonine from L-aspartate: step 3/5.</text>
</comment>
<evidence type="ECO:0000256" key="8">
    <source>
        <dbReference type="ARBA" id="ARBA00007952"/>
    </source>
</evidence>
<keyword evidence="21" id="KW-0809">Transit peptide</keyword>
<dbReference type="UniPathway" id="UPA00034">
    <property type="reaction ID" value="UER00015"/>
</dbReference>
<dbReference type="Gene3D" id="3.40.1160.10">
    <property type="entry name" value="Acetylglutamate kinase-like"/>
    <property type="match status" value="1"/>
</dbReference>
<comment type="pathway">
    <text evidence="7">Amino-acid biosynthesis; L-threonine biosynthesis; L-threonine from L-aspartate: step 1/5.</text>
</comment>
<dbReference type="GO" id="GO:0009090">
    <property type="term" value="P:homoserine biosynthetic process"/>
    <property type="evidence" value="ECO:0007669"/>
    <property type="project" value="TreeGrafter"/>
</dbReference>
<dbReference type="GO" id="GO:0005524">
    <property type="term" value="F:ATP binding"/>
    <property type="evidence" value="ECO:0007669"/>
    <property type="project" value="UniProtKB-KW"/>
</dbReference>
<evidence type="ECO:0000313" key="35">
    <source>
        <dbReference type="Proteomes" id="UP000504607"/>
    </source>
</evidence>
<evidence type="ECO:0000259" key="34">
    <source>
        <dbReference type="PROSITE" id="PS51671"/>
    </source>
</evidence>
<evidence type="ECO:0000256" key="2">
    <source>
        <dbReference type="ARBA" id="ARBA00004229"/>
    </source>
</evidence>